<dbReference type="InterPro" id="IPR034660">
    <property type="entry name" value="DinB/YfiT-like"/>
</dbReference>
<dbReference type="Proteomes" id="UP000255326">
    <property type="component" value="Unassembled WGS sequence"/>
</dbReference>
<name>A0A370GSV0_9BACI</name>
<reference evidence="2 3" key="1">
    <citation type="submission" date="2018-07" db="EMBL/GenBank/DDBJ databases">
        <title>Genomic Encyclopedia of Type Strains, Phase IV (KMG-IV): sequencing the most valuable type-strain genomes for metagenomic binning, comparative biology and taxonomic classification.</title>
        <authorList>
            <person name="Goeker M."/>
        </authorList>
    </citation>
    <scope>NUCLEOTIDE SEQUENCE [LARGE SCALE GENOMIC DNA]</scope>
    <source>
        <strain evidence="2 3">DSM 25281</strain>
    </source>
</reference>
<dbReference type="OrthoDB" id="9798830at2"/>
<protein>
    <submittedName>
        <fullName evidence="2">DinB family protein</fullName>
    </submittedName>
</protein>
<keyword evidence="3" id="KW-1185">Reference proteome</keyword>
<organism evidence="2 3">
    <name type="scientific">Falsibacillus pallidus</name>
    <dbReference type="NCBI Taxonomy" id="493781"/>
    <lineage>
        <taxon>Bacteria</taxon>
        <taxon>Bacillati</taxon>
        <taxon>Bacillota</taxon>
        <taxon>Bacilli</taxon>
        <taxon>Bacillales</taxon>
        <taxon>Bacillaceae</taxon>
        <taxon>Falsibacillus</taxon>
    </lineage>
</organism>
<dbReference type="InterPro" id="IPR024775">
    <property type="entry name" value="DinB-like"/>
</dbReference>
<dbReference type="Pfam" id="PF12867">
    <property type="entry name" value="DinB_2"/>
    <property type="match status" value="1"/>
</dbReference>
<proteinExistence type="predicted"/>
<evidence type="ECO:0000313" key="2">
    <source>
        <dbReference type="EMBL" id="RDI45604.1"/>
    </source>
</evidence>
<dbReference type="Gene3D" id="1.20.120.450">
    <property type="entry name" value="dinb family like domain"/>
    <property type="match status" value="1"/>
</dbReference>
<feature type="domain" description="DinB-like" evidence="1">
    <location>
        <begin position="28"/>
        <end position="120"/>
    </location>
</feature>
<dbReference type="SUPFAM" id="SSF109854">
    <property type="entry name" value="DinB/YfiT-like putative metalloenzymes"/>
    <property type="match status" value="1"/>
</dbReference>
<accession>A0A370GSV0</accession>
<sequence>MSRKELLLNVLSSTFDQESWYAPLKPSIEGTTAEQACWKPTGEAAKSIWQNVNHIMYYKERLVANLEGSEWPYKLSGNENFDFTKQSNVENEWKKVIERVEDAHLKLKSLLMEKTDEELSELEGELMDIFLHDAYHTGQIMQIRKLQGAWPSNR</sequence>
<comment type="caution">
    <text evidence="2">The sequence shown here is derived from an EMBL/GenBank/DDBJ whole genome shotgun (WGS) entry which is preliminary data.</text>
</comment>
<dbReference type="RefSeq" id="WP_114744445.1">
    <property type="nucleotide sequence ID" value="NZ_QQAY01000002.1"/>
</dbReference>
<dbReference type="AlphaFoldDB" id="A0A370GSV0"/>
<evidence type="ECO:0000259" key="1">
    <source>
        <dbReference type="Pfam" id="PF12867"/>
    </source>
</evidence>
<dbReference type="EMBL" id="QQAY01000002">
    <property type="protein sequence ID" value="RDI45604.1"/>
    <property type="molecule type" value="Genomic_DNA"/>
</dbReference>
<evidence type="ECO:0000313" key="3">
    <source>
        <dbReference type="Proteomes" id="UP000255326"/>
    </source>
</evidence>
<gene>
    <name evidence="2" type="ORF">DFR59_102233</name>
</gene>